<sequence>MTLAKKIEELLKDELEPENVKTIINIAEYLKFKETQDIWDKINESEHEYISEKELKLIEKIKAQGEFISQDELLGELGINGDEI</sequence>
<dbReference type="Proteomes" id="UP000611629">
    <property type="component" value="Unassembled WGS sequence"/>
</dbReference>
<organism evidence="1 2">
    <name type="scientific">Sedimentibacter hydroxybenzoicus DSM 7310</name>
    <dbReference type="NCBI Taxonomy" id="1123245"/>
    <lineage>
        <taxon>Bacteria</taxon>
        <taxon>Bacillati</taxon>
        <taxon>Bacillota</taxon>
        <taxon>Tissierellia</taxon>
        <taxon>Sedimentibacter</taxon>
    </lineage>
</organism>
<accession>A0A974BMR0</accession>
<evidence type="ECO:0000313" key="1">
    <source>
        <dbReference type="EMBL" id="NYB75557.1"/>
    </source>
</evidence>
<proteinExistence type="predicted"/>
<dbReference type="RefSeq" id="WP_179239266.1">
    <property type="nucleotide sequence ID" value="NZ_JACBNQ010000023.1"/>
</dbReference>
<comment type="caution">
    <text evidence="1">The sequence shown here is derived from an EMBL/GenBank/DDBJ whole genome shotgun (WGS) entry which is preliminary data.</text>
</comment>
<reference evidence="1" key="1">
    <citation type="submission" date="2020-07" db="EMBL/GenBank/DDBJ databases">
        <title>Genomic analysis of a strain of Sedimentibacter Hydroxybenzoicus DSM7310.</title>
        <authorList>
            <person name="Ma S."/>
        </authorList>
    </citation>
    <scope>NUCLEOTIDE SEQUENCE</scope>
    <source>
        <strain evidence="1">DSM 7310</strain>
    </source>
</reference>
<name>A0A974BMR0_SEDHY</name>
<keyword evidence="2" id="KW-1185">Reference proteome</keyword>
<dbReference type="AlphaFoldDB" id="A0A974BMR0"/>
<protein>
    <submittedName>
        <fullName evidence="1">Uncharacterized protein</fullName>
    </submittedName>
</protein>
<gene>
    <name evidence="1" type="ORF">HZF24_15520</name>
</gene>
<evidence type="ECO:0000313" key="2">
    <source>
        <dbReference type="Proteomes" id="UP000611629"/>
    </source>
</evidence>
<dbReference type="EMBL" id="JACBNQ010000023">
    <property type="protein sequence ID" value="NYB75557.1"/>
    <property type="molecule type" value="Genomic_DNA"/>
</dbReference>